<gene>
    <name evidence="3" type="ORF">EA462_01170</name>
</gene>
<comment type="caution">
    <text evidence="3">The sequence shown here is derived from an EMBL/GenBank/DDBJ whole genome shotgun (WGS) entry which is preliminary data.</text>
</comment>
<feature type="domain" description="Saccharopine dehydrogenase NADP binding" evidence="2">
    <location>
        <begin position="5"/>
        <end position="122"/>
    </location>
</feature>
<dbReference type="EMBL" id="REFY01000001">
    <property type="protein sequence ID" value="RQG92864.1"/>
    <property type="molecule type" value="Genomic_DNA"/>
</dbReference>
<name>A0A3N6LYC7_9EURY</name>
<protein>
    <submittedName>
        <fullName evidence="3">Saccharopine dehydrogenase</fullName>
    </submittedName>
</protein>
<evidence type="ECO:0000313" key="3">
    <source>
        <dbReference type="EMBL" id="RQG92864.1"/>
    </source>
</evidence>
<dbReference type="AlphaFoldDB" id="A0A3N6LYC7"/>
<reference evidence="3 4" key="1">
    <citation type="submission" date="2018-10" db="EMBL/GenBank/DDBJ databases">
        <title>Natrarchaeobius chitinivorans gen. nov., sp. nov., and Natrarchaeobius haloalkaliphilus sp. nov., alkaliphilic, chitin-utilizing haloarchaea from hypersaline alkaline lakes.</title>
        <authorList>
            <person name="Sorokin D.Y."/>
            <person name="Elcheninov A.G."/>
            <person name="Kostrikina N.A."/>
            <person name="Bale N.J."/>
            <person name="Sinninghe Damste J.S."/>
            <person name="Khijniak T.V."/>
            <person name="Kublanov I.V."/>
            <person name="Toshchakov S.V."/>
        </authorList>
    </citation>
    <scope>NUCLEOTIDE SEQUENCE [LARGE SCALE GENOMIC DNA]</scope>
    <source>
        <strain evidence="3 4">AArcht-Sl</strain>
    </source>
</reference>
<dbReference type="OrthoDB" id="194971at2157"/>
<accession>A0A3N6LYC7</accession>
<dbReference type="InterPro" id="IPR036291">
    <property type="entry name" value="NAD(P)-bd_dom_sf"/>
</dbReference>
<dbReference type="InterPro" id="IPR005097">
    <property type="entry name" value="Sacchrp_dh_NADP-bd"/>
</dbReference>
<evidence type="ECO:0000259" key="2">
    <source>
        <dbReference type="Pfam" id="PF03435"/>
    </source>
</evidence>
<dbReference type="PANTHER" id="PTHR43781:SF1">
    <property type="entry name" value="SACCHAROPINE DEHYDROGENASE"/>
    <property type="match status" value="1"/>
</dbReference>
<feature type="region of interest" description="Disordered" evidence="1">
    <location>
        <begin position="355"/>
        <end position="383"/>
    </location>
</feature>
<feature type="compositionally biased region" description="Basic and acidic residues" evidence="1">
    <location>
        <begin position="355"/>
        <end position="371"/>
    </location>
</feature>
<organism evidence="3 4">
    <name type="scientific">Natrarchaeobius halalkaliphilus</name>
    <dbReference type="NCBI Taxonomy" id="1679091"/>
    <lineage>
        <taxon>Archaea</taxon>
        <taxon>Methanobacteriati</taxon>
        <taxon>Methanobacteriota</taxon>
        <taxon>Stenosarchaea group</taxon>
        <taxon>Halobacteria</taxon>
        <taxon>Halobacteriales</taxon>
        <taxon>Natrialbaceae</taxon>
        <taxon>Natrarchaeobius</taxon>
    </lineage>
</organism>
<dbReference type="RefSeq" id="WP_124176744.1">
    <property type="nucleotide sequence ID" value="NZ_REFY01000001.1"/>
</dbReference>
<dbReference type="PANTHER" id="PTHR43781">
    <property type="entry name" value="SACCHAROPINE DEHYDROGENASE"/>
    <property type="match status" value="1"/>
</dbReference>
<dbReference type="Proteomes" id="UP000273828">
    <property type="component" value="Unassembled WGS sequence"/>
</dbReference>
<keyword evidence="4" id="KW-1185">Reference proteome</keyword>
<dbReference type="Gene3D" id="3.40.50.720">
    <property type="entry name" value="NAD(P)-binding Rossmann-like Domain"/>
    <property type="match status" value="1"/>
</dbReference>
<evidence type="ECO:0000256" key="1">
    <source>
        <dbReference type="SAM" id="MobiDB-lite"/>
    </source>
</evidence>
<evidence type="ECO:0000313" key="4">
    <source>
        <dbReference type="Proteomes" id="UP000273828"/>
    </source>
</evidence>
<sequence length="383" mass="40839">MPSLLVYGTYGYTGRLIANEAVSRGVNSLTVAGRDGERLSTQAAALGVDGRVFDLETDDVAAHVREFDVLLNCAGPFVETADTLVDACIETGTDYLDITGEFPVFERLRQRDESARDAGVTLLPGVGFDVVPTDCLARYLSERLPSGDKLTLGIKGRGTPSSGTARTLAGLAGDGGVVRRNGRLVNVPAAFRSRRIDFGDGPEHAVTIPLGDVVTAPRSAGVESVEVYAAMPPWMARAMATADSLAGLLEIRPVERSLSWLLEAILDGPGDRELAEGTMTIWGEIRERDEPSRRVRARLRTPNVYALTAHTAVGAAERLLAGRSDGEESADRVPPGFQTPATAFGSEFILEFAGTDRELLETPRDSDDPDRTVPGSEADGGCH</sequence>
<proteinExistence type="predicted"/>
<dbReference type="SUPFAM" id="SSF51735">
    <property type="entry name" value="NAD(P)-binding Rossmann-fold domains"/>
    <property type="match status" value="1"/>
</dbReference>
<dbReference type="Pfam" id="PF03435">
    <property type="entry name" value="Sacchrp_dh_NADP"/>
    <property type="match status" value="1"/>
</dbReference>